<organism evidence="3 4">
    <name type="scientific">Neoarthrinium moseri</name>
    <dbReference type="NCBI Taxonomy" id="1658444"/>
    <lineage>
        <taxon>Eukaryota</taxon>
        <taxon>Fungi</taxon>
        <taxon>Dikarya</taxon>
        <taxon>Ascomycota</taxon>
        <taxon>Pezizomycotina</taxon>
        <taxon>Sordariomycetes</taxon>
        <taxon>Xylariomycetidae</taxon>
        <taxon>Amphisphaeriales</taxon>
        <taxon>Apiosporaceae</taxon>
        <taxon>Neoarthrinium</taxon>
    </lineage>
</organism>
<sequence length="152" mass="17561">MSGGFNSGSEYDSYSDSDSGVGESPWSGHFRAVWTEWAHGRAFENEQVVDDLKLHLVKQRKKLTELKRRAAAGTEGEQFWGFVDNCEERIERLERELWKRENKVIQWRAIANGDVGASMRSSVKEFRRWVEDDEGNKVRQRLTKRAPTVVAD</sequence>
<keyword evidence="1" id="KW-0175">Coiled coil</keyword>
<accession>A0A9P9WQE7</accession>
<evidence type="ECO:0000256" key="2">
    <source>
        <dbReference type="SAM" id="MobiDB-lite"/>
    </source>
</evidence>
<proteinExistence type="predicted"/>
<reference evidence="3" key="1">
    <citation type="submission" date="2021-03" db="EMBL/GenBank/DDBJ databases">
        <title>Revisited historic fungal species revealed as producer of novel bioactive compounds through whole genome sequencing and comparative genomics.</title>
        <authorList>
            <person name="Vignolle G.A."/>
            <person name="Hochenegger N."/>
            <person name="Mach R.L."/>
            <person name="Mach-Aigner A.R."/>
            <person name="Javad Rahimi M."/>
            <person name="Salim K.A."/>
            <person name="Chan C.M."/>
            <person name="Lim L.B.L."/>
            <person name="Cai F."/>
            <person name="Druzhinina I.S."/>
            <person name="U'Ren J.M."/>
            <person name="Derntl C."/>
        </authorList>
    </citation>
    <scope>NUCLEOTIDE SEQUENCE</scope>
    <source>
        <strain evidence="3">TUCIM 5799</strain>
    </source>
</reference>
<evidence type="ECO:0000313" key="4">
    <source>
        <dbReference type="Proteomes" id="UP000829685"/>
    </source>
</evidence>
<feature type="compositionally biased region" description="Low complexity" evidence="2">
    <location>
        <begin position="7"/>
        <end position="23"/>
    </location>
</feature>
<keyword evidence="4" id="KW-1185">Reference proteome</keyword>
<comment type="caution">
    <text evidence="3">The sequence shown here is derived from an EMBL/GenBank/DDBJ whole genome shotgun (WGS) entry which is preliminary data.</text>
</comment>
<dbReference type="AlphaFoldDB" id="A0A9P9WQE7"/>
<evidence type="ECO:0000313" key="3">
    <source>
        <dbReference type="EMBL" id="KAI1874593.1"/>
    </source>
</evidence>
<feature type="region of interest" description="Disordered" evidence="2">
    <location>
        <begin position="1"/>
        <end position="23"/>
    </location>
</feature>
<gene>
    <name evidence="3" type="ORF">JX265_004801</name>
</gene>
<dbReference type="Proteomes" id="UP000829685">
    <property type="component" value="Unassembled WGS sequence"/>
</dbReference>
<evidence type="ECO:0000256" key="1">
    <source>
        <dbReference type="SAM" id="Coils"/>
    </source>
</evidence>
<feature type="coiled-coil region" evidence="1">
    <location>
        <begin position="49"/>
        <end position="103"/>
    </location>
</feature>
<dbReference type="EMBL" id="JAFIMR010000009">
    <property type="protein sequence ID" value="KAI1874593.1"/>
    <property type="molecule type" value="Genomic_DNA"/>
</dbReference>
<protein>
    <submittedName>
        <fullName evidence="3">Uncharacterized protein</fullName>
    </submittedName>
</protein>
<name>A0A9P9WQE7_9PEZI</name>